<comment type="caution">
    <text evidence="1">The sequence shown here is derived from an EMBL/GenBank/DDBJ whole genome shotgun (WGS) entry which is preliminary data.</text>
</comment>
<sequence length="209" mass="22136">MRAAIELLPDGEGEALVRRYWDALSSAGLPGRGDHQGLSNWPHVTVWESAEHVADRPGVPRADAASPAVVAAEHLVPVLGLLPVAVPVVGVAVLGRPDRGVVVVELAAPALQAVHAEVAAIAGEGVGWRRDRWRPHLSLSRALRVDQVEEALAVVAPLVEAAPVVTLTRLRTWDPAEGRSHDVGDRVGEWSATQVTEGRAAACRPVDHC</sequence>
<dbReference type="SUPFAM" id="SSF55144">
    <property type="entry name" value="LigT-like"/>
    <property type="match status" value="1"/>
</dbReference>
<dbReference type="Proteomes" id="UP001240447">
    <property type="component" value="Unassembled WGS sequence"/>
</dbReference>
<reference evidence="1 2" key="1">
    <citation type="submission" date="2023-07" db="EMBL/GenBank/DDBJ databases">
        <title>Sequencing the genomes of 1000 actinobacteria strains.</title>
        <authorList>
            <person name="Klenk H.-P."/>
        </authorList>
    </citation>
    <scope>NUCLEOTIDE SEQUENCE [LARGE SCALE GENOMIC DNA]</scope>
    <source>
        <strain evidence="1 2">GD13</strain>
    </source>
</reference>
<accession>A0ABT9NQZ0</accession>
<gene>
    <name evidence="1" type="ORF">J2S59_002660</name>
</gene>
<keyword evidence="2" id="KW-1185">Reference proteome</keyword>
<evidence type="ECO:0000313" key="1">
    <source>
        <dbReference type="EMBL" id="MDP9822851.1"/>
    </source>
</evidence>
<evidence type="ECO:0008006" key="3">
    <source>
        <dbReference type="Google" id="ProtNLM"/>
    </source>
</evidence>
<evidence type="ECO:0000313" key="2">
    <source>
        <dbReference type="Proteomes" id="UP001240447"/>
    </source>
</evidence>
<organism evidence="1 2">
    <name type="scientific">Nocardioides massiliensis</name>
    <dbReference type="NCBI Taxonomy" id="1325935"/>
    <lineage>
        <taxon>Bacteria</taxon>
        <taxon>Bacillati</taxon>
        <taxon>Actinomycetota</taxon>
        <taxon>Actinomycetes</taxon>
        <taxon>Propionibacteriales</taxon>
        <taxon>Nocardioidaceae</taxon>
        <taxon>Nocardioides</taxon>
    </lineage>
</organism>
<dbReference type="EMBL" id="JAUSQM010000001">
    <property type="protein sequence ID" value="MDP9822851.1"/>
    <property type="molecule type" value="Genomic_DNA"/>
</dbReference>
<dbReference type="RefSeq" id="WP_068124084.1">
    <property type="nucleotide sequence ID" value="NZ_CCXJ01000686.1"/>
</dbReference>
<protein>
    <recommendedName>
        <fullName evidence="3">2'-5' RNA ligase family protein</fullName>
    </recommendedName>
</protein>
<proteinExistence type="predicted"/>
<dbReference type="Pfam" id="PF13563">
    <property type="entry name" value="2_5_RNA_ligase2"/>
    <property type="match status" value="1"/>
</dbReference>
<name>A0ABT9NQZ0_9ACTN</name>
<dbReference type="InterPro" id="IPR009097">
    <property type="entry name" value="Cyclic_Pdiesterase"/>
</dbReference>